<evidence type="ECO:0000313" key="2">
    <source>
        <dbReference type="WBParaSite" id="JU765_v2.g20579.t1"/>
    </source>
</evidence>
<name>A0AC34QYJ8_9BILA</name>
<dbReference type="WBParaSite" id="JU765_v2.g20579.t1">
    <property type="protein sequence ID" value="JU765_v2.g20579.t1"/>
    <property type="gene ID" value="JU765_v2.g20579"/>
</dbReference>
<sequence length="113" mass="12774">MKYVLCCATPQIDPKKIQIVLFCFSTTTKIKKWKCSQFFFDCISTGPDFEIVDSIYCRNLILGYPLIQFCINIKSSLVAIDNFAFLVGDFEGGKCISSDKFLISTSIKKNESV</sequence>
<proteinExistence type="predicted"/>
<accession>A0AC34QYJ8</accession>
<dbReference type="Proteomes" id="UP000887576">
    <property type="component" value="Unplaced"/>
</dbReference>
<evidence type="ECO:0000313" key="1">
    <source>
        <dbReference type="Proteomes" id="UP000887576"/>
    </source>
</evidence>
<organism evidence="1 2">
    <name type="scientific">Panagrolaimus sp. JU765</name>
    <dbReference type="NCBI Taxonomy" id="591449"/>
    <lineage>
        <taxon>Eukaryota</taxon>
        <taxon>Metazoa</taxon>
        <taxon>Ecdysozoa</taxon>
        <taxon>Nematoda</taxon>
        <taxon>Chromadorea</taxon>
        <taxon>Rhabditida</taxon>
        <taxon>Tylenchina</taxon>
        <taxon>Panagrolaimomorpha</taxon>
        <taxon>Panagrolaimoidea</taxon>
        <taxon>Panagrolaimidae</taxon>
        <taxon>Panagrolaimus</taxon>
    </lineage>
</organism>
<reference evidence="2" key="1">
    <citation type="submission" date="2022-11" db="UniProtKB">
        <authorList>
            <consortium name="WormBaseParasite"/>
        </authorList>
    </citation>
    <scope>IDENTIFICATION</scope>
</reference>
<protein>
    <submittedName>
        <fullName evidence="2">Uncharacterized protein</fullName>
    </submittedName>
</protein>